<dbReference type="Gene3D" id="3.30.1460.50">
    <property type="match status" value="1"/>
</dbReference>
<reference evidence="7 8" key="1">
    <citation type="journal article" date="2014" name="Genome Biol. Evol.">
        <title>The secreted proteins of Achlya hypogyna and Thraustotheca clavata identify the ancestral oomycete secretome and reveal gene acquisitions by horizontal gene transfer.</title>
        <authorList>
            <person name="Misner I."/>
            <person name="Blouin N."/>
            <person name="Leonard G."/>
            <person name="Richards T.A."/>
            <person name="Lane C.E."/>
        </authorList>
    </citation>
    <scope>NUCLEOTIDE SEQUENCE [LARGE SCALE GENOMIC DNA]</scope>
    <source>
        <strain evidence="7 8">ATCC 48635</strain>
    </source>
</reference>
<evidence type="ECO:0000256" key="3">
    <source>
        <dbReference type="ARBA" id="ARBA00022679"/>
    </source>
</evidence>
<evidence type="ECO:0000256" key="2">
    <source>
        <dbReference type="ARBA" id="ARBA00021099"/>
    </source>
</evidence>
<keyword evidence="4" id="KW-0833">Ubl conjugation pathway</keyword>
<dbReference type="OrthoDB" id="4089664at2759"/>
<organism evidence="7 8">
    <name type="scientific">Achlya hypogyna</name>
    <name type="common">Oomycete</name>
    <name type="synonym">Protoachlya hypogyna</name>
    <dbReference type="NCBI Taxonomy" id="1202772"/>
    <lineage>
        <taxon>Eukaryota</taxon>
        <taxon>Sar</taxon>
        <taxon>Stramenopiles</taxon>
        <taxon>Oomycota</taxon>
        <taxon>Saprolegniomycetes</taxon>
        <taxon>Saprolegniales</taxon>
        <taxon>Achlyaceae</taxon>
        <taxon>Achlya</taxon>
    </lineage>
</organism>
<gene>
    <name evidence="7" type="ORF">ACHHYP_13276</name>
</gene>
<dbReference type="GO" id="GO:0005829">
    <property type="term" value="C:cytosol"/>
    <property type="evidence" value="ECO:0007669"/>
    <property type="project" value="TreeGrafter"/>
</dbReference>
<name>A0A1V9YFP7_ACHHY</name>
<dbReference type="GO" id="GO:0000422">
    <property type="term" value="P:autophagy of mitochondrion"/>
    <property type="evidence" value="ECO:0007669"/>
    <property type="project" value="TreeGrafter"/>
</dbReference>
<dbReference type="Pfam" id="PF03987">
    <property type="entry name" value="Autophagy_act_C"/>
    <property type="match status" value="1"/>
</dbReference>
<keyword evidence="5" id="KW-0072">Autophagy</keyword>
<sequence length="229" mass="24960">MALSWTEFRAAANALGPFQRGLLESNDPHANAWNWRWEDAPAGHVLQRRLPGWGFLVSRNNTRFVQAASVADPSDSQWEDSDAEAGEIPHIASGGRPDAAGEASIVFFEYHVVYSPTYEAPVLYVYAALPDGTPLSTDALQTHLQRTLSVHGPAPHLISQDEHPVLGTPSYYLHPCETARCLALLVGQTSPPLVKLLAWFSLVQACTGMAVPPSSAERTHAPNEMKKLT</sequence>
<evidence type="ECO:0000256" key="4">
    <source>
        <dbReference type="ARBA" id="ARBA00022786"/>
    </source>
</evidence>
<comment type="similarity">
    <text evidence="1">Belongs to the ATG10 family.</text>
</comment>
<evidence type="ECO:0000256" key="6">
    <source>
        <dbReference type="ARBA" id="ARBA00029833"/>
    </source>
</evidence>
<dbReference type="GO" id="GO:0061651">
    <property type="term" value="F:Atg12 conjugating enzyme activity"/>
    <property type="evidence" value="ECO:0007669"/>
    <property type="project" value="TreeGrafter"/>
</dbReference>
<keyword evidence="8" id="KW-1185">Reference proteome</keyword>
<dbReference type="PANTHER" id="PTHR14957:SF1">
    <property type="entry name" value="UBIQUITIN-LIKE-CONJUGATING ENZYME ATG10"/>
    <property type="match status" value="1"/>
</dbReference>
<proteinExistence type="inferred from homology"/>
<evidence type="ECO:0000313" key="8">
    <source>
        <dbReference type="Proteomes" id="UP000243579"/>
    </source>
</evidence>
<dbReference type="Proteomes" id="UP000243579">
    <property type="component" value="Unassembled WGS sequence"/>
</dbReference>
<dbReference type="EMBL" id="JNBR01001852">
    <property type="protein sequence ID" value="OQR84529.1"/>
    <property type="molecule type" value="Genomic_DNA"/>
</dbReference>
<dbReference type="InterPro" id="IPR007135">
    <property type="entry name" value="Atg3/Atg10"/>
</dbReference>
<evidence type="ECO:0000313" key="7">
    <source>
        <dbReference type="EMBL" id="OQR84529.1"/>
    </source>
</evidence>
<dbReference type="PANTHER" id="PTHR14957">
    <property type="entry name" value="UBIQUITIN-LIKE-CONJUGATING ENZYME ATG10"/>
    <property type="match status" value="1"/>
</dbReference>
<dbReference type="GO" id="GO:0032446">
    <property type="term" value="P:protein modification by small protein conjugation"/>
    <property type="evidence" value="ECO:0007669"/>
    <property type="project" value="TreeGrafter"/>
</dbReference>
<dbReference type="GO" id="GO:0000045">
    <property type="term" value="P:autophagosome assembly"/>
    <property type="evidence" value="ECO:0007669"/>
    <property type="project" value="TreeGrafter"/>
</dbReference>
<dbReference type="AlphaFoldDB" id="A0A1V9YFP7"/>
<evidence type="ECO:0000256" key="5">
    <source>
        <dbReference type="ARBA" id="ARBA00023006"/>
    </source>
</evidence>
<evidence type="ECO:0000256" key="1">
    <source>
        <dbReference type="ARBA" id="ARBA00005696"/>
    </source>
</evidence>
<protein>
    <recommendedName>
        <fullName evidence="2">Ubiquitin-like-conjugating enzyme ATG10</fullName>
    </recommendedName>
    <alternativeName>
        <fullName evidence="6">Autophagy-related protein 10</fullName>
    </alternativeName>
</protein>
<keyword evidence="3" id="KW-0808">Transferase</keyword>
<dbReference type="STRING" id="1202772.A0A1V9YFP7"/>
<accession>A0A1V9YFP7</accession>
<comment type="caution">
    <text evidence="7">The sequence shown here is derived from an EMBL/GenBank/DDBJ whole genome shotgun (WGS) entry which is preliminary data.</text>
</comment>